<name>A0A8I0GFI4_9ACTO</name>
<comment type="subcellular location">
    <subcellularLocation>
        <location evidence="1">Cell membrane</location>
        <topology evidence="1">Multi-pass membrane protein</topology>
    </subcellularLocation>
</comment>
<sequence length="435" mass="47820">MSGVVSAPAFSLIACAVVLIIGAGVFICAQVALSELSHARAEDLVEDGRRNADSVAYLLRHPRRSLLTTRAVQLGCQILAVACLTIAFASWWPLWWTVLLAVVAVAGVLMLFVDAMVAPQIGRTRPETCALWLSPLVLIPLRIAILGRPLNRALAALVPPPAVTDAEARHEMVADFREMVDDLGESDQLEIEEEDREMLRSVFEMGITLVREVIVPRTDMVTLDKDTTGRRALELLSQSGFSRIPVTGEDTDDVRGVVYLKDLVHRLINRPDVLDRPVHELMREAHFVPETMRVDDLLRQMRSGETHLAIVFDEWGGTVGLVTIEDLIEELVGEVTDEHDKPEVTIEQLGPDCWSLPARMSIDDLGELFDIEIAEDDVDTVGGLLQKALGSVPLEGDEAETWGLILRAGPQEGRRRQVSAIVASRAGESEGDARE</sequence>
<dbReference type="CDD" id="cd04590">
    <property type="entry name" value="CBS_pair_CorC_HlyC_assoc"/>
    <property type="match status" value="1"/>
</dbReference>
<keyword evidence="4 11" id="KW-0812">Transmembrane</keyword>
<evidence type="ECO:0000256" key="8">
    <source>
        <dbReference type="ARBA" id="ARBA00023136"/>
    </source>
</evidence>
<keyword evidence="14" id="KW-1185">Reference proteome</keyword>
<evidence type="ECO:0000259" key="12">
    <source>
        <dbReference type="PROSITE" id="PS51371"/>
    </source>
</evidence>
<evidence type="ECO:0000256" key="1">
    <source>
        <dbReference type="ARBA" id="ARBA00004651"/>
    </source>
</evidence>
<dbReference type="SMART" id="SM01091">
    <property type="entry name" value="CorC_HlyC"/>
    <property type="match status" value="1"/>
</dbReference>
<organism evidence="13 14">
    <name type="scientific">Nanchangia anserum</name>
    <dbReference type="NCBI Taxonomy" id="2692125"/>
    <lineage>
        <taxon>Bacteria</taxon>
        <taxon>Bacillati</taxon>
        <taxon>Actinomycetota</taxon>
        <taxon>Actinomycetes</taxon>
        <taxon>Actinomycetales</taxon>
        <taxon>Actinomycetaceae</taxon>
        <taxon>Nanchangia</taxon>
    </lineage>
</organism>
<dbReference type="InterPro" id="IPR005170">
    <property type="entry name" value="Transptr-assoc_dom"/>
</dbReference>
<evidence type="ECO:0000313" key="14">
    <source>
        <dbReference type="Proteomes" id="UP000627538"/>
    </source>
</evidence>
<dbReference type="PANTHER" id="PTHR22777:SF32">
    <property type="entry name" value="UPF0053 INNER MEMBRANE PROTEIN YFJD"/>
    <property type="match status" value="1"/>
</dbReference>
<keyword evidence="6 11" id="KW-1133">Transmembrane helix</keyword>
<evidence type="ECO:0000256" key="10">
    <source>
        <dbReference type="SAM" id="MobiDB-lite"/>
    </source>
</evidence>
<keyword evidence="3" id="KW-1003">Cell membrane</keyword>
<dbReference type="InterPro" id="IPR016169">
    <property type="entry name" value="FAD-bd_PCMH_sub2"/>
</dbReference>
<dbReference type="PANTHER" id="PTHR22777">
    <property type="entry name" value="HEMOLYSIN-RELATED"/>
    <property type="match status" value="1"/>
</dbReference>
<evidence type="ECO:0000256" key="6">
    <source>
        <dbReference type="ARBA" id="ARBA00022989"/>
    </source>
</evidence>
<dbReference type="GO" id="GO:0005886">
    <property type="term" value="C:plasma membrane"/>
    <property type="evidence" value="ECO:0007669"/>
    <property type="project" value="UniProtKB-SubCell"/>
</dbReference>
<dbReference type="Pfam" id="PF03471">
    <property type="entry name" value="CorC_HlyC"/>
    <property type="match status" value="1"/>
</dbReference>
<dbReference type="Gene3D" id="3.30.465.10">
    <property type="match status" value="1"/>
</dbReference>
<feature type="domain" description="CBS" evidence="12">
    <location>
        <begin position="214"/>
        <end position="273"/>
    </location>
</feature>
<evidence type="ECO:0000256" key="11">
    <source>
        <dbReference type="SAM" id="Phobius"/>
    </source>
</evidence>
<evidence type="ECO:0000256" key="4">
    <source>
        <dbReference type="ARBA" id="ARBA00022692"/>
    </source>
</evidence>
<keyword evidence="8 11" id="KW-0472">Membrane</keyword>
<gene>
    <name evidence="13" type="ORF">H8R10_02420</name>
</gene>
<dbReference type="Proteomes" id="UP000627538">
    <property type="component" value="Unassembled WGS sequence"/>
</dbReference>
<dbReference type="SUPFAM" id="SSF56176">
    <property type="entry name" value="FAD-binding/transporter-associated domain-like"/>
    <property type="match status" value="1"/>
</dbReference>
<feature type="transmembrane region" description="Helical" evidence="11">
    <location>
        <begin position="71"/>
        <end position="92"/>
    </location>
</feature>
<dbReference type="InterPro" id="IPR044751">
    <property type="entry name" value="Ion_transp-like_CBS"/>
</dbReference>
<evidence type="ECO:0000313" key="13">
    <source>
        <dbReference type="EMBL" id="MBD3689089.1"/>
    </source>
</evidence>
<dbReference type="InterPro" id="IPR000644">
    <property type="entry name" value="CBS_dom"/>
</dbReference>
<evidence type="ECO:0000256" key="2">
    <source>
        <dbReference type="ARBA" id="ARBA00006337"/>
    </source>
</evidence>
<dbReference type="GO" id="GO:0050660">
    <property type="term" value="F:flavin adenine dinucleotide binding"/>
    <property type="evidence" value="ECO:0007669"/>
    <property type="project" value="InterPro"/>
</dbReference>
<keyword evidence="7 9" id="KW-0129">CBS domain</keyword>
<dbReference type="Pfam" id="PF00571">
    <property type="entry name" value="CBS"/>
    <property type="match status" value="2"/>
</dbReference>
<dbReference type="FunFam" id="3.10.580.10:FF:000002">
    <property type="entry name" value="Magnesium/cobalt efflux protein CorC"/>
    <property type="match status" value="1"/>
</dbReference>
<proteinExistence type="inferred from homology"/>
<dbReference type="InterPro" id="IPR036318">
    <property type="entry name" value="FAD-bd_PCMH-like_sf"/>
</dbReference>
<dbReference type="EMBL" id="JACRUO010000001">
    <property type="protein sequence ID" value="MBD3689089.1"/>
    <property type="molecule type" value="Genomic_DNA"/>
</dbReference>
<dbReference type="InterPro" id="IPR046342">
    <property type="entry name" value="CBS_dom_sf"/>
</dbReference>
<evidence type="ECO:0000256" key="7">
    <source>
        <dbReference type="ARBA" id="ARBA00023122"/>
    </source>
</evidence>
<accession>A0A8I0GFI4</accession>
<dbReference type="RefSeq" id="WP_191071162.1">
    <property type="nucleotide sequence ID" value="NZ_CP060506.1"/>
</dbReference>
<feature type="transmembrane region" description="Helical" evidence="11">
    <location>
        <begin position="98"/>
        <end position="117"/>
    </location>
</feature>
<evidence type="ECO:0000256" key="9">
    <source>
        <dbReference type="PROSITE-ProRule" id="PRU00703"/>
    </source>
</evidence>
<protein>
    <submittedName>
        <fullName evidence="13">HlyC/CorC family transporter</fullName>
    </submittedName>
</protein>
<comment type="similarity">
    <text evidence="2">Belongs to the UPF0053 family.</text>
</comment>
<dbReference type="Pfam" id="PF01595">
    <property type="entry name" value="CNNM"/>
    <property type="match status" value="1"/>
</dbReference>
<feature type="region of interest" description="Disordered" evidence="10">
    <location>
        <begin position="411"/>
        <end position="435"/>
    </location>
</feature>
<evidence type="ECO:0000256" key="5">
    <source>
        <dbReference type="ARBA" id="ARBA00022737"/>
    </source>
</evidence>
<dbReference type="PROSITE" id="PS51371">
    <property type="entry name" value="CBS"/>
    <property type="match status" value="2"/>
</dbReference>
<keyword evidence="5" id="KW-0677">Repeat</keyword>
<feature type="transmembrane region" description="Helical" evidence="11">
    <location>
        <begin position="6"/>
        <end position="33"/>
    </location>
</feature>
<dbReference type="Gene3D" id="3.10.580.10">
    <property type="entry name" value="CBS-domain"/>
    <property type="match status" value="1"/>
</dbReference>
<evidence type="ECO:0000256" key="3">
    <source>
        <dbReference type="ARBA" id="ARBA00022475"/>
    </source>
</evidence>
<feature type="domain" description="CBS" evidence="12">
    <location>
        <begin position="281"/>
        <end position="338"/>
    </location>
</feature>
<reference evidence="13 14" key="1">
    <citation type="submission" date="2020-08" db="EMBL/GenBank/DDBJ databases">
        <title>Winkia gen. nov., sp. nov., isolated from faeces of the Anser albifrons in China.</title>
        <authorList>
            <person name="Liu Q."/>
        </authorList>
    </citation>
    <scope>NUCLEOTIDE SEQUENCE [LARGE SCALE GENOMIC DNA]</scope>
    <source>
        <strain evidence="13 14">C62</strain>
    </source>
</reference>
<dbReference type="InterPro" id="IPR002550">
    <property type="entry name" value="CNNM"/>
</dbReference>
<feature type="transmembrane region" description="Helical" evidence="11">
    <location>
        <begin position="129"/>
        <end position="147"/>
    </location>
</feature>
<comment type="caution">
    <text evidence="13">The sequence shown here is derived from an EMBL/GenBank/DDBJ whole genome shotgun (WGS) entry which is preliminary data.</text>
</comment>
<dbReference type="SUPFAM" id="SSF54631">
    <property type="entry name" value="CBS-domain pair"/>
    <property type="match status" value="1"/>
</dbReference>
<dbReference type="AlphaFoldDB" id="A0A8I0GFI4"/>
<dbReference type="SMART" id="SM00116">
    <property type="entry name" value="CBS"/>
    <property type="match status" value="2"/>
</dbReference>